<dbReference type="SUPFAM" id="SSF54427">
    <property type="entry name" value="NTF2-like"/>
    <property type="match status" value="1"/>
</dbReference>
<dbReference type="InterPro" id="IPR037401">
    <property type="entry name" value="SnoaL-like"/>
</dbReference>
<evidence type="ECO:0000313" key="3">
    <source>
        <dbReference type="Proteomes" id="UP001551176"/>
    </source>
</evidence>
<reference evidence="2 3" key="1">
    <citation type="submission" date="2024-06" db="EMBL/GenBank/DDBJ databases">
        <title>The Natural Products Discovery Center: Release of the First 8490 Sequenced Strains for Exploring Actinobacteria Biosynthetic Diversity.</title>
        <authorList>
            <person name="Kalkreuter E."/>
            <person name="Kautsar S.A."/>
            <person name="Yang D."/>
            <person name="Bader C.D."/>
            <person name="Teijaro C.N."/>
            <person name="Fluegel L."/>
            <person name="Davis C.M."/>
            <person name="Simpson J.R."/>
            <person name="Lauterbach L."/>
            <person name="Steele A.D."/>
            <person name="Gui C."/>
            <person name="Meng S."/>
            <person name="Li G."/>
            <person name="Viehrig K."/>
            <person name="Ye F."/>
            <person name="Su P."/>
            <person name="Kiefer A.F."/>
            <person name="Nichols A."/>
            <person name="Cepeda A.J."/>
            <person name="Yan W."/>
            <person name="Fan B."/>
            <person name="Jiang Y."/>
            <person name="Adhikari A."/>
            <person name="Zheng C.-J."/>
            <person name="Schuster L."/>
            <person name="Cowan T.M."/>
            <person name="Smanski M.J."/>
            <person name="Chevrette M.G."/>
            <person name="De Carvalho L.P.S."/>
            <person name="Shen B."/>
        </authorList>
    </citation>
    <scope>NUCLEOTIDE SEQUENCE [LARGE SCALE GENOMIC DNA]</scope>
    <source>
        <strain evidence="2 3">NPDC046838</strain>
    </source>
</reference>
<comment type="caution">
    <text evidence="2">The sequence shown here is derived from an EMBL/GenBank/DDBJ whole genome shotgun (WGS) entry which is preliminary data.</text>
</comment>
<gene>
    <name evidence="2" type="ORF">ABZ921_09785</name>
</gene>
<proteinExistence type="predicted"/>
<dbReference type="Pfam" id="PF12680">
    <property type="entry name" value="SnoaL_2"/>
    <property type="match status" value="1"/>
</dbReference>
<protein>
    <submittedName>
        <fullName evidence="2">Nuclear transport factor 2 family protein</fullName>
    </submittedName>
</protein>
<dbReference type="RefSeq" id="WP_359346797.1">
    <property type="nucleotide sequence ID" value="NZ_JBEYXV010000004.1"/>
</dbReference>
<feature type="domain" description="SnoaL-like" evidence="1">
    <location>
        <begin position="7"/>
        <end position="117"/>
    </location>
</feature>
<name>A0ABV3BIV3_9ACTN</name>
<sequence>MNGETLIQRYIRALGEQDWDTLTELYDEDAVFYTPLKWGVKGVPFIVQFCKAVHQGFPGVRVALHDEFSNADGTRVAFRFAMHWHNTGPFLGHEPTGERGSSIEAHTVRVRDGRITEQVVAVSSLHLPYIELVHWGIEFPRDLVDPAPEIVSSPQDGGTHG</sequence>
<organism evidence="2 3">
    <name type="scientific">Streptomyces atriruber</name>
    <dbReference type="NCBI Taxonomy" id="545121"/>
    <lineage>
        <taxon>Bacteria</taxon>
        <taxon>Bacillati</taxon>
        <taxon>Actinomycetota</taxon>
        <taxon>Actinomycetes</taxon>
        <taxon>Kitasatosporales</taxon>
        <taxon>Streptomycetaceae</taxon>
        <taxon>Streptomyces</taxon>
    </lineage>
</organism>
<evidence type="ECO:0000259" key="1">
    <source>
        <dbReference type="Pfam" id="PF12680"/>
    </source>
</evidence>
<evidence type="ECO:0000313" key="2">
    <source>
        <dbReference type="EMBL" id="MEU6820908.1"/>
    </source>
</evidence>
<dbReference type="Gene3D" id="3.10.450.50">
    <property type="match status" value="1"/>
</dbReference>
<dbReference type="InterPro" id="IPR032710">
    <property type="entry name" value="NTF2-like_dom_sf"/>
</dbReference>
<dbReference type="EMBL" id="JBEYXV010000004">
    <property type="protein sequence ID" value="MEU6820908.1"/>
    <property type="molecule type" value="Genomic_DNA"/>
</dbReference>
<dbReference type="Proteomes" id="UP001551176">
    <property type="component" value="Unassembled WGS sequence"/>
</dbReference>
<accession>A0ABV3BIV3</accession>
<keyword evidence="3" id="KW-1185">Reference proteome</keyword>